<comment type="pathway">
    <text evidence="1 9">Bacterial outer membrane biogenesis; LPS core biosynthesis.</text>
</comment>
<proteinExistence type="inferred from homology"/>
<evidence type="ECO:0000256" key="4">
    <source>
        <dbReference type="ARBA" id="ARBA00022679"/>
    </source>
</evidence>
<dbReference type="Gene3D" id="3.40.50.11720">
    <property type="entry name" value="3-Deoxy-D-manno-octulosonic-acid transferase, N-terminal domain"/>
    <property type="match status" value="1"/>
</dbReference>
<dbReference type="EC" id="2.4.99.12" evidence="2 9"/>
<feature type="domain" description="3-deoxy-D-manno-octulosonic-acid transferase N-terminal" evidence="10">
    <location>
        <begin position="40"/>
        <end position="210"/>
    </location>
</feature>
<dbReference type="GO" id="GO:0005886">
    <property type="term" value="C:plasma membrane"/>
    <property type="evidence" value="ECO:0007669"/>
    <property type="project" value="UniProtKB-SubCell"/>
</dbReference>
<reference evidence="11" key="1">
    <citation type="submission" date="2024-05" db="EMBL/GenBank/DDBJ databases">
        <title>Planctomycetes of the genus Singulisphaera possess chitinolytic capabilities.</title>
        <authorList>
            <person name="Ivanova A."/>
        </authorList>
    </citation>
    <scope>NUCLEOTIDE SEQUENCE</scope>
    <source>
        <strain evidence="11">Ch08T</strain>
    </source>
</reference>
<accession>A0AAU7CNP0</accession>
<protein>
    <recommendedName>
        <fullName evidence="3 9">3-deoxy-D-manno-octulosonic acid transferase</fullName>
        <shortName evidence="9">Kdo transferase</shortName>
        <ecNumber evidence="2 9">2.4.99.12</ecNumber>
    </recommendedName>
    <alternativeName>
        <fullName evidence="5 9">Lipid IV(A) 3-deoxy-D-manno-octulosonic acid transferase</fullName>
    </alternativeName>
</protein>
<dbReference type="PANTHER" id="PTHR42755">
    <property type="entry name" value="3-DEOXY-MANNO-OCTULOSONATE CYTIDYLYLTRANSFERASE"/>
    <property type="match status" value="1"/>
</dbReference>
<dbReference type="AlphaFoldDB" id="A0AAU7CNP0"/>
<dbReference type="InterPro" id="IPR007507">
    <property type="entry name" value="Glycos_transf_N"/>
</dbReference>
<feature type="transmembrane region" description="Helical" evidence="9">
    <location>
        <begin position="6"/>
        <end position="25"/>
    </location>
</feature>
<dbReference type="InterPro" id="IPR038107">
    <property type="entry name" value="Glycos_transf_N_sf"/>
</dbReference>
<keyword evidence="11" id="KW-0328">Glycosyltransferase</keyword>
<comment type="subcellular location">
    <subcellularLocation>
        <location evidence="9">Cell membrane</location>
    </subcellularLocation>
</comment>
<keyword evidence="9" id="KW-1003">Cell membrane</keyword>
<dbReference type="RefSeq" id="WP_406699885.1">
    <property type="nucleotide sequence ID" value="NZ_CP155447.1"/>
</dbReference>
<comment type="similarity">
    <text evidence="9">Belongs to the glycosyltransferase group 1 family.</text>
</comment>
<comment type="catalytic activity">
    <reaction evidence="6 9">
        <text>lipid IVA (E. coli) + CMP-3-deoxy-beta-D-manno-octulosonate = alpha-Kdo-(2-&gt;6)-lipid IVA (E. coli) + CMP + H(+)</text>
        <dbReference type="Rhea" id="RHEA:28066"/>
        <dbReference type="ChEBI" id="CHEBI:15378"/>
        <dbReference type="ChEBI" id="CHEBI:58603"/>
        <dbReference type="ChEBI" id="CHEBI:60364"/>
        <dbReference type="ChEBI" id="CHEBI:60377"/>
        <dbReference type="ChEBI" id="CHEBI:85987"/>
        <dbReference type="EC" id="2.4.99.12"/>
    </reaction>
</comment>
<evidence type="ECO:0000256" key="8">
    <source>
        <dbReference type="PIRSR" id="PIRSR639901-2"/>
    </source>
</evidence>
<evidence type="ECO:0000256" key="1">
    <source>
        <dbReference type="ARBA" id="ARBA00004713"/>
    </source>
</evidence>
<keyword evidence="9" id="KW-0448">Lipopolysaccharide biosynthesis</keyword>
<evidence type="ECO:0000256" key="7">
    <source>
        <dbReference type="PIRSR" id="PIRSR639901-1"/>
    </source>
</evidence>
<name>A0AAU7CNP0_9BACT</name>
<evidence type="ECO:0000256" key="2">
    <source>
        <dbReference type="ARBA" id="ARBA00012621"/>
    </source>
</evidence>
<evidence type="ECO:0000259" key="10">
    <source>
        <dbReference type="Pfam" id="PF04413"/>
    </source>
</evidence>
<evidence type="ECO:0000256" key="3">
    <source>
        <dbReference type="ARBA" id="ARBA00019077"/>
    </source>
</evidence>
<organism evidence="11">
    <name type="scientific">Singulisphaera sp. Ch08</name>
    <dbReference type="NCBI Taxonomy" id="3120278"/>
    <lineage>
        <taxon>Bacteria</taxon>
        <taxon>Pseudomonadati</taxon>
        <taxon>Planctomycetota</taxon>
        <taxon>Planctomycetia</taxon>
        <taxon>Isosphaerales</taxon>
        <taxon>Isosphaeraceae</taxon>
        <taxon>Singulisphaera</taxon>
    </lineage>
</organism>
<dbReference type="SUPFAM" id="SSF53756">
    <property type="entry name" value="UDP-Glycosyltransferase/glycogen phosphorylase"/>
    <property type="match status" value="1"/>
</dbReference>
<sequence length="435" mass="47850">MPLLLNVLYLVILLACSPILLLRAFRAGKYREGWAEKVLGRAPLRIGDGPCLWFHAVSVGEVLLLRPIVEELARRRPGWDVVVSTTTNTGLAVARRTFPDLVTFYAPLDFSWATRQALARVRPTVLALVELELWPNLVWSAKQAGARVAIVNGRLSHRSHRGYRRLRGPLGPTLRRLDTVAVQNDEYADRFEDLGIPRQRIRVTGSIKYDGLETDRNNPQTLTLRRELGLSASDLVFVAGSTMEGEEAAALAAYRAARLRHPRLRLVLVPRHAERFEKVAAWLGQLGEPVLRRSQSSVPRSKFAPSPIVLVDSIGELSAIWGLADVAFVGGSLLPGRGGQNMMEPVAFGSSVLFGRYTSNFRETVEQLLARGGARQVADASELAEALITDLDDPETAAVRGAAGRAYVLAQYGASTRTLVELDRLVESPMLEKIA</sequence>
<keyword evidence="9" id="KW-0472">Membrane</keyword>
<dbReference type="Gene3D" id="3.40.50.2000">
    <property type="entry name" value="Glycogen Phosphorylase B"/>
    <property type="match status" value="1"/>
</dbReference>
<dbReference type="InterPro" id="IPR039901">
    <property type="entry name" value="Kdotransferase"/>
</dbReference>
<evidence type="ECO:0000256" key="5">
    <source>
        <dbReference type="ARBA" id="ARBA00031445"/>
    </source>
</evidence>
<dbReference type="GO" id="GO:0009245">
    <property type="term" value="P:lipid A biosynthetic process"/>
    <property type="evidence" value="ECO:0007669"/>
    <property type="project" value="TreeGrafter"/>
</dbReference>
<dbReference type="EMBL" id="CP155447">
    <property type="protein sequence ID" value="XBH07039.1"/>
    <property type="molecule type" value="Genomic_DNA"/>
</dbReference>
<dbReference type="GO" id="GO:0043842">
    <property type="term" value="F:Kdo transferase activity"/>
    <property type="evidence" value="ECO:0007669"/>
    <property type="project" value="UniProtKB-EC"/>
</dbReference>
<evidence type="ECO:0000256" key="9">
    <source>
        <dbReference type="RuleBase" id="RU365103"/>
    </source>
</evidence>
<keyword evidence="9" id="KW-1133">Transmembrane helix</keyword>
<keyword evidence="9" id="KW-0812">Transmembrane</keyword>
<evidence type="ECO:0000256" key="6">
    <source>
        <dbReference type="ARBA" id="ARBA00049183"/>
    </source>
</evidence>
<feature type="active site" description="Proton acceptor" evidence="7">
    <location>
        <position position="61"/>
    </location>
</feature>
<dbReference type="GO" id="GO:0009244">
    <property type="term" value="P:lipopolysaccharide core region biosynthetic process"/>
    <property type="evidence" value="ECO:0007669"/>
    <property type="project" value="UniProtKB-UniRule"/>
</dbReference>
<keyword evidence="4 9" id="KW-0808">Transferase</keyword>
<gene>
    <name evidence="11" type="ORF">V5E97_13650</name>
</gene>
<comment type="function">
    <text evidence="9">Involved in lipopolysaccharide (LPS) biosynthesis. Catalyzes the transfer of 3-deoxy-D-manno-octulosonate (Kdo) residue(s) from CMP-Kdo to lipid IV(A), the tetraacyldisaccharide-1,4'-bisphosphate precursor of lipid A.</text>
</comment>
<evidence type="ECO:0000313" key="11">
    <source>
        <dbReference type="EMBL" id="XBH07039.1"/>
    </source>
</evidence>
<dbReference type="PANTHER" id="PTHR42755:SF1">
    <property type="entry name" value="3-DEOXY-D-MANNO-OCTULOSONIC ACID TRANSFERASE, MITOCHONDRIAL-RELATED"/>
    <property type="match status" value="1"/>
</dbReference>
<feature type="site" description="Transition state stabilizer" evidence="8">
    <location>
        <position position="130"/>
    </location>
</feature>
<dbReference type="Pfam" id="PF04413">
    <property type="entry name" value="Glycos_transf_N"/>
    <property type="match status" value="1"/>
</dbReference>
<feature type="site" description="Transition state stabilizer" evidence="8">
    <location>
        <position position="208"/>
    </location>
</feature>